<evidence type="ECO:0000313" key="6">
    <source>
        <dbReference type="EMBL" id="HJG30695.1"/>
    </source>
</evidence>
<dbReference type="PROSITE" id="PS50931">
    <property type="entry name" value="HTH_LYSR"/>
    <property type="match status" value="1"/>
</dbReference>
<dbReference type="GO" id="GO:0000976">
    <property type="term" value="F:transcription cis-regulatory region binding"/>
    <property type="evidence" value="ECO:0007669"/>
    <property type="project" value="TreeGrafter"/>
</dbReference>
<dbReference type="Proteomes" id="UP000746751">
    <property type="component" value="Unassembled WGS sequence"/>
</dbReference>
<feature type="domain" description="HTH lysR-type" evidence="5">
    <location>
        <begin position="1"/>
        <end position="58"/>
    </location>
</feature>
<evidence type="ECO:0000256" key="2">
    <source>
        <dbReference type="ARBA" id="ARBA00023015"/>
    </source>
</evidence>
<protein>
    <submittedName>
        <fullName evidence="6">LysR family transcriptional regulator</fullName>
    </submittedName>
</protein>
<sequence length="300" mass="34143">MRDFDWEIIDELHRNPNVSRAAAALYMTQPTLTKRLQHIERELGVRIAERTPKGLAFTPEGEYLATCAAEHKEFVEQTHRGLEELRQTASKMITVGSSYTFNKYNLWDVLGGYAEAGDPEVRFTVVNDQSDALFRMVLDGKLDLAFVRGDYEGPVRRILVDCNQAYLMSREPVDIDDLPTLPRIDFRTNAQSTELLERWWLERYGSKMVPGMSVGYIDFVWELVAQGRGYALCFVSSKFENERGLCLTPLTWADGSPLVRRTWCVCPKAALPAHVESFIRYVRDDVAISEGAVLRPAVPE</sequence>
<keyword evidence="2" id="KW-0805">Transcription regulation</keyword>
<evidence type="ECO:0000256" key="4">
    <source>
        <dbReference type="ARBA" id="ARBA00023163"/>
    </source>
</evidence>
<gene>
    <name evidence="6" type="ORF">K8U80_04790</name>
</gene>
<comment type="caution">
    <text evidence="6">The sequence shown here is derived from an EMBL/GenBank/DDBJ whole genome shotgun (WGS) entry which is preliminary data.</text>
</comment>
<dbReference type="SUPFAM" id="SSF53850">
    <property type="entry name" value="Periplasmic binding protein-like II"/>
    <property type="match status" value="1"/>
</dbReference>
<proteinExistence type="inferred from homology"/>
<name>A0A921INP0_9ACTN</name>
<dbReference type="SUPFAM" id="SSF46785">
    <property type="entry name" value="Winged helix' DNA-binding domain"/>
    <property type="match status" value="1"/>
</dbReference>
<dbReference type="InterPro" id="IPR005119">
    <property type="entry name" value="LysR_subst-bd"/>
</dbReference>
<evidence type="ECO:0000313" key="7">
    <source>
        <dbReference type="Proteomes" id="UP000746751"/>
    </source>
</evidence>
<dbReference type="InterPro" id="IPR000847">
    <property type="entry name" value="LysR_HTH_N"/>
</dbReference>
<accession>A0A921INP0</accession>
<dbReference type="PANTHER" id="PTHR30126">
    <property type="entry name" value="HTH-TYPE TRANSCRIPTIONAL REGULATOR"/>
    <property type="match status" value="1"/>
</dbReference>
<organism evidence="6 7">
    <name type="scientific">Collinsella ihumii</name>
    <dbReference type="NCBI Taxonomy" id="1720204"/>
    <lineage>
        <taxon>Bacteria</taxon>
        <taxon>Bacillati</taxon>
        <taxon>Actinomycetota</taxon>
        <taxon>Coriobacteriia</taxon>
        <taxon>Coriobacteriales</taxon>
        <taxon>Coriobacteriaceae</taxon>
        <taxon>Collinsella</taxon>
    </lineage>
</organism>
<reference evidence="6" key="1">
    <citation type="journal article" date="2021" name="PeerJ">
        <title>Extensive microbial diversity within the chicken gut microbiome revealed by metagenomics and culture.</title>
        <authorList>
            <person name="Gilroy R."/>
            <person name="Ravi A."/>
            <person name="Getino M."/>
            <person name="Pursley I."/>
            <person name="Horton D.L."/>
            <person name="Alikhan N.F."/>
            <person name="Baker D."/>
            <person name="Gharbi K."/>
            <person name="Hall N."/>
            <person name="Watson M."/>
            <person name="Adriaenssens E.M."/>
            <person name="Foster-Nyarko E."/>
            <person name="Jarju S."/>
            <person name="Secka A."/>
            <person name="Antonio M."/>
            <person name="Oren A."/>
            <person name="Chaudhuri R.R."/>
            <person name="La Ragione R."/>
            <person name="Hildebrand F."/>
            <person name="Pallen M.J."/>
        </authorList>
    </citation>
    <scope>NUCLEOTIDE SEQUENCE</scope>
    <source>
        <strain evidence="6">ChiGjej2B2-7701</strain>
    </source>
</reference>
<reference evidence="6" key="2">
    <citation type="submission" date="2021-09" db="EMBL/GenBank/DDBJ databases">
        <authorList>
            <person name="Gilroy R."/>
        </authorList>
    </citation>
    <scope>NUCLEOTIDE SEQUENCE</scope>
    <source>
        <strain evidence="6">ChiGjej2B2-7701</strain>
    </source>
</reference>
<dbReference type="PANTHER" id="PTHR30126:SF78">
    <property type="entry name" value="HTH LYSR-TYPE DOMAIN-CONTAINING PROTEIN"/>
    <property type="match status" value="1"/>
</dbReference>
<dbReference type="EMBL" id="DYVF01000032">
    <property type="protein sequence ID" value="HJG30695.1"/>
    <property type="molecule type" value="Genomic_DNA"/>
</dbReference>
<dbReference type="InterPro" id="IPR036388">
    <property type="entry name" value="WH-like_DNA-bd_sf"/>
</dbReference>
<dbReference type="PRINTS" id="PR00039">
    <property type="entry name" value="HTHLYSR"/>
</dbReference>
<evidence type="ECO:0000256" key="1">
    <source>
        <dbReference type="ARBA" id="ARBA00009437"/>
    </source>
</evidence>
<evidence type="ECO:0000256" key="3">
    <source>
        <dbReference type="ARBA" id="ARBA00023125"/>
    </source>
</evidence>
<keyword evidence="3" id="KW-0238">DNA-binding</keyword>
<dbReference type="Pfam" id="PF03466">
    <property type="entry name" value="LysR_substrate"/>
    <property type="match status" value="1"/>
</dbReference>
<evidence type="ECO:0000259" key="5">
    <source>
        <dbReference type="PROSITE" id="PS50931"/>
    </source>
</evidence>
<keyword evidence="4" id="KW-0804">Transcription</keyword>
<dbReference type="CDD" id="cd05466">
    <property type="entry name" value="PBP2_LTTR_substrate"/>
    <property type="match status" value="1"/>
</dbReference>
<dbReference type="Gene3D" id="1.10.10.10">
    <property type="entry name" value="Winged helix-like DNA-binding domain superfamily/Winged helix DNA-binding domain"/>
    <property type="match status" value="1"/>
</dbReference>
<dbReference type="Pfam" id="PF00126">
    <property type="entry name" value="HTH_1"/>
    <property type="match status" value="1"/>
</dbReference>
<dbReference type="GO" id="GO:0003700">
    <property type="term" value="F:DNA-binding transcription factor activity"/>
    <property type="evidence" value="ECO:0007669"/>
    <property type="project" value="InterPro"/>
</dbReference>
<dbReference type="AlphaFoldDB" id="A0A921INP0"/>
<comment type="similarity">
    <text evidence="1">Belongs to the LysR transcriptional regulatory family.</text>
</comment>
<dbReference type="InterPro" id="IPR036390">
    <property type="entry name" value="WH_DNA-bd_sf"/>
</dbReference>
<dbReference type="Gene3D" id="3.40.190.290">
    <property type="match status" value="1"/>
</dbReference>